<dbReference type="GO" id="GO:0005634">
    <property type="term" value="C:nucleus"/>
    <property type="evidence" value="ECO:0007669"/>
    <property type="project" value="UniProtKB-SubCell"/>
</dbReference>
<comment type="subcellular location">
    <subcellularLocation>
        <location evidence="1">Nucleus</location>
    </subcellularLocation>
</comment>
<dbReference type="InterPro" id="IPR005636">
    <property type="entry name" value="DTW"/>
</dbReference>
<keyword evidence="4" id="KW-0949">S-adenosyl-L-methionine</keyword>
<sequence>MSQKAVIKDEGFADGSEECVRRRRRKKSDGDGDGGDGDGGVDDDDEAPLRGLLVSSHTVLDEAHRSGRVKCSICGSSRLLYCYTCCCLVGLNPQTIPTVRLPIKIEIIKHPNETDGKSTAVHAKLLAPDDVSIYTYPCIPELDTHTHNVVLVFPGPDSMTVEELADYINKSRRKRAAERSPEEREAKKHKLQETSNDSHTHTSENTQLTQKHTCPVQRVIFIDSTWNQTTKIITDERLQDFPRVELKSRRTCFWRHQRGSPNTYLSTIEAIYYFLKDFHIHCLLREYSGEYDNLLFFYTFLHKLIHTAKQARV</sequence>
<keyword evidence="3" id="KW-0808">Transferase</keyword>
<feature type="compositionally biased region" description="Basic and acidic residues" evidence="12">
    <location>
        <begin position="177"/>
        <end position="186"/>
    </location>
</feature>
<accession>A0A8T0B1J6</accession>
<dbReference type="EC" id="2.5.1.25" evidence="2"/>
<feature type="region of interest" description="Disordered" evidence="12">
    <location>
        <begin position="1"/>
        <end position="47"/>
    </location>
</feature>
<keyword evidence="15" id="KW-1185">Reference proteome</keyword>
<feature type="compositionally biased region" description="Acidic residues" evidence="12">
    <location>
        <begin position="31"/>
        <end position="46"/>
    </location>
</feature>
<feature type="region of interest" description="Disordered" evidence="12">
    <location>
        <begin position="171"/>
        <end position="209"/>
    </location>
</feature>
<comment type="catalytic activity">
    <reaction evidence="11">
        <text>a uridine in tRNA + S-adenosyl-L-methionine = a 3-[(3S)-3-amino-3-carboxypropyl]uridine in tRNA + S-methyl-5'-thioadenosine + H(+)</text>
        <dbReference type="Rhea" id="RHEA:62432"/>
        <dbReference type="Rhea" id="RHEA-COMP:13339"/>
        <dbReference type="Rhea" id="RHEA-COMP:16092"/>
        <dbReference type="ChEBI" id="CHEBI:15378"/>
        <dbReference type="ChEBI" id="CHEBI:17509"/>
        <dbReference type="ChEBI" id="CHEBI:59789"/>
        <dbReference type="ChEBI" id="CHEBI:65315"/>
        <dbReference type="ChEBI" id="CHEBI:82930"/>
        <dbReference type="EC" id="2.5.1.25"/>
    </reaction>
</comment>
<comment type="caution">
    <text evidence="14">The sequence shown here is derived from an EMBL/GenBank/DDBJ whole genome shotgun (WGS) entry which is preliminary data.</text>
</comment>
<evidence type="ECO:0000256" key="8">
    <source>
        <dbReference type="ARBA" id="ARBA00038290"/>
    </source>
</evidence>
<keyword evidence="5" id="KW-0819">tRNA processing</keyword>
<feature type="compositionally biased region" description="Basic and acidic residues" evidence="12">
    <location>
        <begin position="1"/>
        <end position="11"/>
    </location>
</feature>
<evidence type="ECO:0000256" key="9">
    <source>
        <dbReference type="ARBA" id="ARBA00039242"/>
    </source>
</evidence>
<gene>
    <name evidence="14" type="ORF">HF521_003458</name>
</gene>
<evidence type="ECO:0000256" key="4">
    <source>
        <dbReference type="ARBA" id="ARBA00022691"/>
    </source>
</evidence>
<comment type="function">
    <text evidence="7">Catalyzes the formation of 3-(3-amino-3-carboxypropyl)uridine (acp3U) at position 20 in the D-loop of several cytoplasmic tRNAs (acp3U(20)).</text>
</comment>
<dbReference type="EMBL" id="JABFDY010000013">
    <property type="protein sequence ID" value="KAF7698716.1"/>
    <property type="molecule type" value="Genomic_DNA"/>
</dbReference>
<evidence type="ECO:0000256" key="2">
    <source>
        <dbReference type="ARBA" id="ARBA00012386"/>
    </source>
</evidence>
<protein>
    <recommendedName>
        <fullName evidence="9">tRNA-uridine aminocarboxypropyltransferase 1</fullName>
        <ecNumber evidence="2">2.5.1.25</ecNumber>
    </recommendedName>
    <alternativeName>
        <fullName evidence="10">DTW domain-containing protein 1</fullName>
    </alternativeName>
</protein>
<evidence type="ECO:0000256" key="12">
    <source>
        <dbReference type="SAM" id="MobiDB-lite"/>
    </source>
</evidence>
<evidence type="ECO:0000256" key="3">
    <source>
        <dbReference type="ARBA" id="ARBA00022679"/>
    </source>
</evidence>
<feature type="domain" description="DTW" evidence="13">
    <location>
        <begin position="78"/>
        <end position="310"/>
    </location>
</feature>
<dbReference type="PANTHER" id="PTHR15627:SF8">
    <property type="entry name" value="TRNA-URIDINE AMINOCARBOXYPROPYLTRANSFERASE 1"/>
    <property type="match status" value="1"/>
</dbReference>
<dbReference type="Proteomes" id="UP000606274">
    <property type="component" value="Unassembled WGS sequence"/>
</dbReference>
<proteinExistence type="inferred from homology"/>
<evidence type="ECO:0000256" key="11">
    <source>
        <dbReference type="ARBA" id="ARBA00048718"/>
    </source>
</evidence>
<evidence type="ECO:0000259" key="13">
    <source>
        <dbReference type="SMART" id="SM01144"/>
    </source>
</evidence>
<dbReference type="AlphaFoldDB" id="A0A8T0B1J6"/>
<name>A0A8T0B1J6_SILME</name>
<evidence type="ECO:0000256" key="5">
    <source>
        <dbReference type="ARBA" id="ARBA00022694"/>
    </source>
</evidence>
<dbReference type="PANTHER" id="PTHR15627">
    <property type="entry name" value="NATURAL KILLER CELL-SPECIFIC ANTIGEN KLIP1"/>
    <property type="match status" value="1"/>
</dbReference>
<dbReference type="GO" id="GO:0016432">
    <property type="term" value="F:tRNA-uridine aminocarboxypropyltransferase activity"/>
    <property type="evidence" value="ECO:0007669"/>
    <property type="project" value="UniProtKB-EC"/>
</dbReference>
<dbReference type="OrthoDB" id="3173at2759"/>
<keyword evidence="6" id="KW-0539">Nucleus</keyword>
<dbReference type="InterPro" id="IPR051521">
    <property type="entry name" value="tRNA_Mod/Golgi_Maint"/>
</dbReference>
<reference evidence="14" key="1">
    <citation type="submission" date="2020-08" db="EMBL/GenBank/DDBJ databases">
        <title>Chromosome-level assembly of Southern catfish (Silurus meridionalis) provides insights into visual adaptation to the nocturnal and benthic lifestyles.</title>
        <authorList>
            <person name="Zhang Y."/>
            <person name="Wang D."/>
            <person name="Peng Z."/>
        </authorList>
    </citation>
    <scope>NUCLEOTIDE SEQUENCE</scope>
    <source>
        <strain evidence="14">SWU-2019-XX</strain>
        <tissue evidence="14">Muscle</tissue>
    </source>
</reference>
<dbReference type="Pfam" id="PF03942">
    <property type="entry name" value="DTW"/>
    <property type="match status" value="1"/>
</dbReference>
<evidence type="ECO:0000256" key="1">
    <source>
        <dbReference type="ARBA" id="ARBA00004123"/>
    </source>
</evidence>
<dbReference type="SMART" id="SM01144">
    <property type="entry name" value="DTW"/>
    <property type="match status" value="1"/>
</dbReference>
<evidence type="ECO:0000256" key="10">
    <source>
        <dbReference type="ARBA" id="ARBA00042508"/>
    </source>
</evidence>
<dbReference type="GO" id="GO:0006400">
    <property type="term" value="P:tRNA modification"/>
    <property type="evidence" value="ECO:0007669"/>
    <property type="project" value="TreeGrafter"/>
</dbReference>
<comment type="similarity">
    <text evidence="8">Belongs to the TDD superfamily. DTWD1 family.</text>
</comment>
<evidence type="ECO:0000256" key="6">
    <source>
        <dbReference type="ARBA" id="ARBA00023242"/>
    </source>
</evidence>
<evidence type="ECO:0000256" key="7">
    <source>
        <dbReference type="ARBA" id="ARBA00037050"/>
    </source>
</evidence>
<evidence type="ECO:0000313" key="15">
    <source>
        <dbReference type="Proteomes" id="UP000606274"/>
    </source>
</evidence>
<organism evidence="14 15">
    <name type="scientific">Silurus meridionalis</name>
    <name type="common">Southern catfish</name>
    <name type="synonym">Silurus soldatovi meridionalis</name>
    <dbReference type="NCBI Taxonomy" id="175797"/>
    <lineage>
        <taxon>Eukaryota</taxon>
        <taxon>Metazoa</taxon>
        <taxon>Chordata</taxon>
        <taxon>Craniata</taxon>
        <taxon>Vertebrata</taxon>
        <taxon>Euteleostomi</taxon>
        <taxon>Actinopterygii</taxon>
        <taxon>Neopterygii</taxon>
        <taxon>Teleostei</taxon>
        <taxon>Ostariophysi</taxon>
        <taxon>Siluriformes</taxon>
        <taxon>Siluridae</taxon>
        <taxon>Silurus</taxon>
    </lineage>
</organism>
<evidence type="ECO:0000313" key="14">
    <source>
        <dbReference type="EMBL" id="KAF7698716.1"/>
    </source>
</evidence>